<keyword evidence="3" id="KW-0285">Flavoprotein</keyword>
<evidence type="ECO:0000313" key="9">
    <source>
        <dbReference type="EMBL" id="AML77157.1"/>
    </source>
</evidence>
<dbReference type="FunFam" id="3.30.450.20:FF:000211">
    <property type="entry name" value="Protein TWIN LOV 1"/>
    <property type="match status" value="1"/>
</dbReference>
<dbReference type="CDD" id="cd00130">
    <property type="entry name" value="PAS"/>
    <property type="match status" value="1"/>
</dbReference>
<keyword evidence="4" id="KW-0288">FMN</keyword>
<dbReference type="Pfam" id="PF13426">
    <property type="entry name" value="PAS_9"/>
    <property type="match status" value="1"/>
</dbReference>
<dbReference type="GO" id="GO:0009881">
    <property type="term" value="F:photoreceptor activity"/>
    <property type="evidence" value="ECO:0007669"/>
    <property type="project" value="UniProtKB-KW"/>
</dbReference>
<keyword evidence="1" id="KW-0600">Photoreceptor protein</keyword>
<feature type="domain" description="PAC" evidence="8">
    <location>
        <begin position="194"/>
        <end position="248"/>
    </location>
</feature>
<dbReference type="InterPro" id="IPR000700">
    <property type="entry name" value="PAS-assoc_C"/>
</dbReference>
<evidence type="ECO:0000256" key="4">
    <source>
        <dbReference type="ARBA" id="ARBA00022643"/>
    </source>
</evidence>
<dbReference type="NCBIfam" id="TIGR00229">
    <property type="entry name" value="sensory_box"/>
    <property type="match status" value="1"/>
</dbReference>
<dbReference type="InterPro" id="IPR035965">
    <property type="entry name" value="PAS-like_dom_sf"/>
</dbReference>
<proteinExistence type="evidence at transcript level"/>
<dbReference type="Gene3D" id="3.30.450.20">
    <property type="entry name" value="PAS domain"/>
    <property type="match status" value="1"/>
</dbReference>
<dbReference type="PROSITE" id="PS50113">
    <property type="entry name" value="PAC"/>
    <property type="match status" value="1"/>
</dbReference>
<protein>
    <submittedName>
        <fullName evidence="9">Putative LOV domain-containing protein</fullName>
    </submittedName>
</protein>
<dbReference type="SUPFAM" id="SSF55785">
    <property type="entry name" value="PYP-like sensor domain (PAS domain)"/>
    <property type="match status" value="1"/>
</dbReference>
<accession>A0A126WXG5</accession>
<dbReference type="AlphaFoldDB" id="A0A126WXG5"/>
<dbReference type="PANTHER" id="PTHR47429">
    <property type="entry name" value="PROTEIN TWIN LOV 1"/>
    <property type="match status" value="1"/>
</dbReference>
<dbReference type="EMBL" id="KU699133">
    <property type="protein sequence ID" value="AML77157.1"/>
    <property type="molecule type" value="mRNA"/>
</dbReference>
<evidence type="ECO:0000259" key="7">
    <source>
        <dbReference type="PROSITE" id="PS50112"/>
    </source>
</evidence>
<evidence type="ECO:0000256" key="6">
    <source>
        <dbReference type="ARBA" id="ARBA00023170"/>
    </source>
</evidence>
<dbReference type="PROSITE" id="PS50112">
    <property type="entry name" value="PAS"/>
    <property type="match status" value="1"/>
</dbReference>
<organism evidence="9">
    <name type="scientific">Gloriosa superba</name>
    <name type="common">Glory lily</name>
    <dbReference type="NCBI Taxonomy" id="41220"/>
    <lineage>
        <taxon>Eukaryota</taxon>
        <taxon>Viridiplantae</taxon>
        <taxon>Streptophyta</taxon>
        <taxon>Embryophyta</taxon>
        <taxon>Tracheophyta</taxon>
        <taxon>Spermatophyta</taxon>
        <taxon>Magnoliopsida</taxon>
        <taxon>Liliopsida</taxon>
        <taxon>Liliales</taxon>
        <taxon>Colchicaceae</taxon>
        <taxon>Gloriosa</taxon>
    </lineage>
</organism>
<dbReference type="InterPro" id="IPR000014">
    <property type="entry name" value="PAS"/>
</dbReference>
<evidence type="ECO:0000259" key="8">
    <source>
        <dbReference type="PROSITE" id="PS50113"/>
    </source>
</evidence>
<name>A0A126WXG5_GLOSU</name>
<dbReference type="PANTHER" id="PTHR47429:SF2">
    <property type="entry name" value="PROTEIN TWIN LOV 1"/>
    <property type="match status" value="1"/>
</dbReference>
<dbReference type="SMART" id="SM00086">
    <property type="entry name" value="PAC"/>
    <property type="match status" value="1"/>
</dbReference>
<reference evidence="9" key="1">
    <citation type="journal article" date="2016" name="Proc. Natl. Acad. Sci. U.S.A.">
        <title>Functional and topological diversity of LOV domain photoreceptors.</title>
        <authorList>
            <person name="Glantz S.T."/>
            <person name="Carpenter E.J."/>
            <person name="Melkonian M."/>
            <person name="Gardner K.H."/>
            <person name="Boyden E.S."/>
            <person name="Wong G.K."/>
            <person name="Chow B.Y."/>
        </authorList>
    </citation>
    <scope>NUCLEOTIDE SEQUENCE</scope>
    <source>
        <strain evidence="9">GDKK_2009822</strain>
    </source>
</reference>
<evidence type="ECO:0000256" key="1">
    <source>
        <dbReference type="ARBA" id="ARBA00022543"/>
    </source>
</evidence>
<feature type="domain" description="PAS" evidence="7">
    <location>
        <begin position="147"/>
        <end position="167"/>
    </location>
</feature>
<dbReference type="InterPro" id="IPR001610">
    <property type="entry name" value="PAC"/>
</dbReference>
<dbReference type="GO" id="GO:0009637">
    <property type="term" value="P:response to blue light"/>
    <property type="evidence" value="ECO:0007669"/>
    <property type="project" value="UniProtKB-ARBA"/>
</dbReference>
<dbReference type="GO" id="GO:0005634">
    <property type="term" value="C:nucleus"/>
    <property type="evidence" value="ECO:0007669"/>
    <property type="project" value="TreeGrafter"/>
</dbReference>
<keyword evidence="5" id="KW-0157">Chromophore</keyword>
<evidence type="ECO:0000256" key="5">
    <source>
        <dbReference type="ARBA" id="ARBA00022991"/>
    </source>
</evidence>
<evidence type="ECO:0000256" key="2">
    <source>
        <dbReference type="ARBA" id="ARBA00022606"/>
    </source>
</evidence>
<keyword evidence="2" id="KW-0716">Sensory transduction</keyword>
<keyword evidence="6" id="KW-0675">Receptor</keyword>
<evidence type="ECO:0000256" key="3">
    <source>
        <dbReference type="ARBA" id="ARBA00022630"/>
    </source>
</evidence>
<dbReference type="SMR" id="A0A126WXG5"/>
<sequence>MFPVFSADDGRVVHFVAVQVPIPKRAHSWNNRCLQLNTCRNETLAEADLRCDLALCSLDDTDNGRGLEVEESREAGECERQKAVSAAKDILSMLVHYSKFIGRPVCGKRSSLVVAGVAQISSSLAISLGRIKQSFVLTDPHLPDMPIVYCSDDFLSLTGYTRQEVLGCNCRFLNGSDTDVEVLHQIRDSIRAEQSCTVRLLNYRKDGSSFWNLLHVSPVRNASGKIAFFVGVQIEESSKNVGHGLRPEMLQLGVVASVKVAVRSPSAGAGSSRSS</sequence>